<dbReference type="Proteomes" id="UP001317629">
    <property type="component" value="Chromosome"/>
</dbReference>
<comment type="pathway">
    <text evidence="5 14">Isoprenoid biosynthesis; isopentenyl diphosphate biosynthesis via DXP pathway; isopentenyl diphosphate from 1-deoxy-D-xylulose 5-phosphate: step 2/6.</text>
</comment>
<dbReference type="RefSeq" id="WP_281927638.1">
    <property type="nucleotide sequence ID" value="NZ_AP027142.1"/>
</dbReference>
<dbReference type="PANTHER" id="PTHR43181:SF1">
    <property type="entry name" value="2-C-METHYL-D-ERYTHRITOL 2,4-CYCLODIPHOSPHATE SYNTHASE, CHLOROPLASTIC"/>
    <property type="match status" value="1"/>
</dbReference>
<comment type="catalytic activity">
    <reaction evidence="1 14">
        <text>4-CDP-2-C-methyl-D-erythritol 2-phosphate = 2-C-methyl-D-erythritol 2,4-cyclic diphosphate + CMP</text>
        <dbReference type="Rhea" id="RHEA:23864"/>
        <dbReference type="ChEBI" id="CHEBI:57919"/>
        <dbReference type="ChEBI" id="CHEBI:58483"/>
        <dbReference type="ChEBI" id="CHEBI:60377"/>
        <dbReference type="EC" id="4.6.1.12"/>
    </reaction>
</comment>
<feature type="domain" description="2-C-methyl-D-erythritol 2,4-cyclodiphosphate synthase" evidence="15">
    <location>
        <begin position="258"/>
        <end position="410"/>
    </location>
</feature>
<dbReference type="Pfam" id="PF02542">
    <property type="entry name" value="YgbB"/>
    <property type="match status" value="1"/>
</dbReference>
<sequence length="414" mass="42998">MVDGTEISILVVAGGRGSRAGEGLPKQYRRLAGKTVLARTLEAMGASAPGARLKVVIHPDDRALYAQSVAELSDAARAAVSEPALGGATRQESVRNGLEAVARESAPQIVLIHDAARPFADPALIARAVAAARAHGAAVPGVPLNDTVKEIDAAGFVVATPDRARLRAVQTPQSFRFPLILAAHRAAAAAERDYTDDAMIAEAAGHAVHVFPGDLANFKLTTPEDFARAMDQIKAPSVAPGSGNLTDVRTANVLTDVRTGQGYDVHAFAEGDQVWLGGVSIPHSHSLAGHSDADVLMHAITDAVLGAIAEGDIGAHFPPSDPQWKGAASTIFLEHACKLVRARGGMIAHIDATVVCEAPKVGPHRDAIRASLAEIMGVDIGRVAVKATTSEKLGFTGRREGIAALAIATVRLPE</sequence>
<dbReference type="InterPro" id="IPR029044">
    <property type="entry name" value="Nucleotide-diphossugar_trans"/>
</dbReference>
<comment type="similarity">
    <text evidence="6">Belongs to the IspF family.</text>
</comment>
<dbReference type="InterPro" id="IPR026596">
    <property type="entry name" value="IspD/F"/>
</dbReference>
<keyword evidence="8 14" id="KW-0808">Transferase</keyword>
<dbReference type="HAMAP" id="MF_00107">
    <property type="entry name" value="IspF"/>
    <property type="match status" value="1"/>
</dbReference>
<evidence type="ECO:0000256" key="5">
    <source>
        <dbReference type="ARBA" id="ARBA00004787"/>
    </source>
</evidence>
<feature type="binding site" evidence="14">
    <location>
        <begin position="388"/>
        <end position="391"/>
    </location>
    <ligand>
        <name>4-CDP-2-C-methyl-D-erythritol 2-phosphate</name>
        <dbReference type="ChEBI" id="CHEBI:57919"/>
    </ligand>
</feature>
<feature type="site" description="Transition state stabilizer" evidence="14">
    <location>
        <position position="389"/>
    </location>
</feature>
<accession>A0ABM8E928</accession>
<evidence type="ECO:0000256" key="4">
    <source>
        <dbReference type="ARBA" id="ARBA00004709"/>
    </source>
</evidence>
<dbReference type="EC" id="2.7.7.60" evidence="14"/>
<feature type="region of interest" description="2-C-methyl-D-erythritol 4-phosphate cytidylyltransferase" evidence="14">
    <location>
        <begin position="1"/>
        <end position="257"/>
    </location>
</feature>
<evidence type="ECO:0000313" key="17">
    <source>
        <dbReference type="Proteomes" id="UP001317629"/>
    </source>
</evidence>
<comment type="function">
    <text evidence="14">Bifunctional enzyme that catalyzes the formation of 4-diphosphocytidyl-2-C-methyl-D-erythritol from CTP and 2-C-methyl-D-erythritol 4-phosphate (MEP) (IspD), and catalyzes the conversion of 4-diphosphocytidyl-2-C-methyl-D-erythritol 2-phosphate (CDP-ME2P) to 2-C-methyl-D-erythritol 2,4-cyclodiphosphate (ME-CPP) with a corresponding release of cytidine 5-monophosphate (CMP) (IspF).</text>
</comment>
<evidence type="ECO:0000256" key="3">
    <source>
        <dbReference type="ARBA" id="ARBA00001968"/>
    </source>
</evidence>
<feature type="site" description="Transition state stabilizer" evidence="14">
    <location>
        <position position="290"/>
    </location>
</feature>
<evidence type="ECO:0000256" key="1">
    <source>
        <dbReference type="ARBA" id="ARBA00000200"/>
    </source>
</evidence>
<dbReference type="Pfam" id="PF01128">
    <property type="entry name" value="IspD"/>
    <property type="match status" value="1"/>
</dbReference>
<evidence type="ECO:0000256" key="12">
    <source>
        <dbReference type="ARBA" id="ARBA00023239"/>
    </source>
</evidence>
<comment type="caution">
    <text evidence="14">Lacks conserved residue(s) required for the propagation of feature annotation.</text>
</comment>
<dbReference type="InterPro" id="IPR018294">
    <property type="entry name" value="ISPD_synthase_CS"/>
</dbReference>
<dbReference type="HAMAP" id="MF_01520">
    <property type="entry name" value="IspDF"/>
    <property type="match status" value="1"/>
</dbReference>
<keyword evidence="17" id="KW-1185">Reference proteome</keyword>
<dbReference type="Gene3D" id="3.30.1330.50">
    <property type="entry name" value="2-C-methyl-D-erythritol 2,4-cyclodiphosphate synthase"/>
    <property type="match status" value="1"/>
</dbReference>
<keyword evidence="13 14" id="KW-0511">Multifunctional enzyme</keyword>
<comment type="pathway">
    <text evidence="4 14">Isoprenoid biosynthesis; isopentenyl diphosphate biosynthesis via DXP pathway; isopentenyl diphosphate from 1-deoxy-D-xylulose 5-phosphate: step 4/6.</text>
</comment>
<dbReference type="HAMAP" id="MF_00108">
    <property type="entry name" value="IspD"/>
    <property type="match status" value="1"/>
</dbReference>
<dbReference type="PROSITE" id="PS01295">
    <property type="entry name" value="ISPD"/>
    <property type="match status" value="1"/>
</dbReference>
<evidence type="ECO:0000256" key="10">
    <source>
        <dbReference type="ARBA" id="ARBA00022723"/>
    </source>
</evidence>
<keyword evidence="9 14" id="KW-0548">Nucleotidyltransferase</keyword>
<feature type="binding site" evidence="14">
    <location>
        <position position="266"/>
    </location>
    <ligand>
        <name>a divalent metal cation</name>
        <dbReference type="ChEBI" id="CHEBI:60240"/>
    </ligand>
</feature>
<comment type="catalytic activity">
    <reaction evidence="2 14">
        <text>2-C-methyl-D-erythritol 4-phosphate + CTP + H(+) = 4-CDP-2-C-methyl-D-erythritol + diphosphate</text>
        <dbReference type="Rhea" id="RHEA:13429"/>
        <dbReference type="ChEBI" id="CHEBI:15378"/>
        <dbReference type="ChEBI" id="CHEBI:33019"/>
        <dbReference type="ChEBI" id="CHEBI:37563"/>
        <dbReference type="ChEBI" id="CHEBI:57823"/>
        <dbReference type="ChEBI" id="CHEBI:58262"/>
        <dbReference type="EC" id="2.7.7.60"/>
    </reaction>
</comment>
<gene>
    <name evidence="14 16" type="primary">ispDF</name>
    <name evidence="16" type="ORF">SS37A_19850</name>
</gene>
<evidence type="ECO:0000256" key="6">
    <source>
        <dbReference type="ARBA" id="ARBA00008480"/>
    </source>
</evidence>
<keyword evidence="11 14" id="KW-0414">Isoprene biosynthesis</keyword>
<dbReference type="EMBL" id="AP027142">
    <property type="protein sequence ID" value="BDV34456.1"/>
    <property type="molecule type" value="Genomic_DNA"/>
</dbReference>
<reference evidence="16 17" key="1">
    <citation type="journal article" date="2023" name="Int. J. Syst. Evol. Microbiol.">
        <title>Methylocystis iwaonis sp. nov., a type II methane-oxidizing bacterium from surface soil of a rice paddy field in Japan, and emended description of the genus Methylocystis (ex Whittenbury et al. 1970) Bowman et al. 1993.</title>
        <authorList>
            <person name="Kaise H."/>
            <person name="Sawadogo J.B."/>
            <person name="Alam M.S."/>
            <person name="Ueno C."/>
            <person name="Dianou D."/>
            <person name="Shinjo R."/>
            <person name="Asakawa S."/>
        </authorList>
    </citation>
    <scope>NUCLEOTIDE SEQUENCE [LARGE SCALE GENOMIC DNA]</scope>
    <source>
        <strain evidence="16 17">SS37A-Re</strain>
    </source>
</reference>
<dbReference type="PANTHER" id="PTHR43181">
    <property type="entry name" value="2-C-METHYL-D-ERYTHRITOL 2,4-CYCLODIPHOSPHATE SYNTHASE, CHLOROPLASTIC"/>
    <property type="match status" value="1"/>
</dbReference>
<dbReference type="InterPro" id="IPR003526">
    <property type="entry name" value="MECDP_synthase"/>
</dbReference>
<keyword evidence="10 14" id="KW-0479">Metal-binding</keyword>
<evidence type="ECO:0000256" key="8">
    <source>
        <dbReference type="ARBA" id="ARBA00022679"/>
    </source>
</evidence>
<feature type="binding site" evidence="14">
    <location>
        <begin position="264"/>
        <end position="266"/>
    </location>
    <ligand>
        <name>4-CDP-2-C-methyl-D-erythritol 2-phosphate</name>
        <dbReference type="ChEBI" id="CHEBI:57919"/>
    </ligand>
</feature>
<feature type="binding site" evidence="14">
    <location>
        <position position="398"/>
    </location>
    <ligand>
        <name>4-CDP-2-C-methyl-D-erythritol 2-phosphate</name>
        <dbReference type="ChEBI" id="CHEBI:57919"/>
    </ligand>
</feature>
<dbReference type="PROSITE" id="PS01350">
    <property type="entry name" value="ISPF"/>
    <property type="match status" value="1"/>
</dbReference>
<dbReference type="SUPFAM" id="SSF69765">
    <property type="entry name" value="IpsF-like"/>
    <property type="match status" value="1"/>
</dbReference>
<feature type="binding site" evidence="14">
    <location>
        <position position="298"/>
    </location>
    <ligand>
        <name>a divalent metal cation</name>
        <dbReference type="ChEBI" id="CHEBI:60240"/>
    </ligand>
</feature>
<dbReference type="SUPFAM" id="SSF53448">
    <property type="entry name" value="Nucleotide-diphospho-sugar transferases"/>
    <property type="match status" value="1"/>
</dbReference>
<dbReference type="EC" id="4.6.1.12" evidence="14"/>
<feature type="site" description="Transition state stabilizer" evidence="14">
    <location>
        <position position="19"/>
    </location>
</feature>
<evidence type="ECO:0000256" key="11">
    <source>
        <dbReference type="ARBA" id="ARBA00023229"/>
    </source>
</evidence>
<dbReference type="Gene3D" id="3.90.550.10">
    <property type="entry name" value="Spore Coat Polysaccharide Biosynthesis Protein SpsA, Chain A"/>
    <property type="match status" value="1"/>
</dbReference>
<dbReference type="InterPro" id="IPR034683">
    <property type="entry name" value="IspD/TarI"/>
</dbReference>
<evidence type="ECO:0000313" key="16">
    <source>
        <dbReference type="EMBL" id="BDV34456.1"/>
    </source>
</evidence>
<feature type="binding site" evidence="14">
    <location>
        <begin position="312"/>
        <end position="314"/>
    </location>
    <ligand>
        <name>4-CDP-2-C-methyl-D-erythritol 2-phosphate</name>
        <dbReference type="ChEBI" id="CHEBI:57919"/>
    </ligand>
</feature>
<feature type="binding site" evidence="14">
    <location>
        <position position="264"/>
    </location>
    <ligand>
        <name>a divalent metal cation</name>
        <dbReference type="ChEBI" id="CHEBI:60240"/>
    </ligand>
</feature>
<proteinExistence type="inferred from homology"/>
<feature type="site" description="Positions MEP for the nucleophilic attack" evidence="14">
    <location>
        <position position="163"/>
    </location>
</feature>
<organism evidence="16 17">
    <name type="scientific">Methylocystis iwaonis</name>
    <dbReference type="NCBI Taxonomy" id="2885079"/>
    <lineage>
        <taxon>Bacteria</taxon>
        <taxon>Pseudomonadati</taxon>
        <taxon>Pseudomonadota</taxon>
        <taxon>Alphaproteobacteria</taxon>
        <taxon>Hyphomicrobiales</taxon>
        <taxon>Methylocystaceae</taxon>
        <taxon>Methylocystis</taxon>
    </lineage>
</organism>
<protein>
    <recommendedName>
        <fullName evidence="14">Bifunctional enzyme IspD/IspF</fullName>
    </recommendedName>
    <domain>
        <recommendedName>
            <fullName evidence="14">2-C-methyl-D-erythritol 4-phosphate cytidylyltransferase</fullName>
            <ecNumber evidence="14">2.7.7.60</ecNumber>
        </recommendedName>
        <alternativeName>
            <fullName evidence="14">4-diphosphocytidyl-2C-methyl-D-erythritol synthase</fullName>
        </alternativeName>
        <alternativeName>
            <fullName evidence="14">MEP cytidylyltransferase</fullName>
            <shortName evidence="14">MCT</shortName>
        </alternativeName>
    </domain>
    <domain>
        <recommendedName>
            <fullName evidence="14">2-C-methyl-D-erythritol 2,4-cyclodiphosphate synthase</fullName>
            <shortName evidence="14">MECDP-synthase</shortName>
            <shortName evidence="14">MECPP-synthase</shortName>
            <shortName evidence="14">MECPS</shortName>
            <ecNumber evidence="14">4.6.1.12</ecNumber>
        </recommendedName>
    </domain>
</protein>
<evidence type="ECO:0000256" key="9">
    <source>
        <dbReference type="ARBA" id="ARBA00022695"/>
    </source>
</evidence>
<dbReference type="InterPro" id="IPR020555">
    <property type="entry name" value="MECDP_synthase_CS"/>
</dbReference>
<keyword evidence="12 14" id="KW-0456">Lyase</keyword>
<comment type="cofactor">
    <cofactor evidence="3 14">
        <name>a divalent metal cation</name>
        <dbReference type="ChEBI" id="CHEBI:60240"/>
    </cofactor>
</comment>
<dbReference type="NCBIfam" id="TIGR00151">
    <property type="entry name" value="ispF"/>
    <property type="match status" value="1"/>
</dbReference>
<dbReference type="CDD" id="cd02516">
    <property type="entry name" value="CDP-ME_synthetase"/>
    <property type="match status" value="1"/>
</dbReference>
<evidence type="ECO:0000256" key="14">
    <source>
        <dbReference type="HAMAP-Rule" id="MF_01520"/>
    </source>
</evidence>
<comment type="similarity">
    <text evidence="14">In the N-terminal section; belongs to the IspD/TarI cytidylyltransferase family. IspD subfamily.</text>
</comment>
<feature type="binding site" evidence="14">
    <location>
        <begin position="290"/>
        <end position="291"/>
    </location>
    <ligand>
        <name>4-CDP-2-C-methyl-D-erythritol 2-phosphate</name>
        <dbReference type="ChEBI" id="CHEBI:57919"/>
    </ligand>
</feature>
<evidence type="ECO:0000256" key="2">
    <source>
        <dbReference type="ARBA" id="ARBA00001282"/>
    </source>
</evidence>
<evidence type="ECO:0000256" key="13">
    <source>
        <dbReference type="ARBA" id="ARBA00023268"/>
    </source>
</evidence>
<feature type="binding site" evidence="14">
    <location>
        <position position="395"/>
    </location>
    <ligand>
        <name>4-CDP-2-C-methyl-D-erythritol 2-phosphate</name>
        <dbReference type="ChEBI" id="CHEBI:57919"/>
    </ligand>
</feature>
<feature type="region of interest" description="2-C-methyl-D-erythritol 2,4-cyclodiphosphate synthase" evidence="14">
    <location>
        <begin position="258"/>
        <end position="414"/>
    </location>
</feature>
<comment type="similarity">
    <text evidence="7">Belongs to the IspD/TarI cytidylyltransferase family. IspD subfamily.</text>
</comment>
<comment type="similarity">
    <text evidence="14">In the C-terminal section; belongs to the IspF family.</text>
</comment>
<name>A0ABM8E928_9HYPH</name>
<feature type="site" description="Positions MEP for the nucleophilic attack" evidence="14">
    <location>
        <position position="219"/>
    </location>
</feature>
<feature type="site" description="Transition state stabilizer" evidence="14">
    <location>
        <position position="26"/>
    </location>
</feature>
<evidence type="ECO:0000259" key="15">
    <source>
        <dbReference type="Pfam" id="PF02542"/>
    </source>
</evidence>
<dbReference type="NCBIfam" id="NF006899">
    <property type="entry name" value="PRK09382.1"/>
    <property type="match status" value="1"/>
</dbReference>
<evidence type="ECO:0000256" key="7">
    <source>
        <dbReference type="ARBA" id="ARBA00009789"/>
    </source>
</evidence>
<dbReference type="InterPro" id="IPR036571">
    <property type="entry name" value="MECDP_synthase_sf"/>
</dbReference>
<dbReference type="NCBIfam" id="TIGR00453">
    <property type="entry name" value="ispD"/>
    <property type="match status" value="1"/>
</dbReference>
<dbReference type="InterPro" id="IPR001228">
    <property type="entry name" value="IspD"/>
</dbReference>
<dbReference type="CDD" id="cd00554">
    <property type="entry name" value="MECDP_synthase"/>
    <property type="match status" value="1"/>
</dbReference>